<dbReference type="Bgee" id="ENSOCUG00000039138">
    <property type="expression patterns" value="Expressed in testis and 12 other cell types or tissues"/>
</dbReference>
<dbReference type="EMBL" id="AAGW02007263">
    <property type="status" value="NOT_ANNOTATED_CDS"/>
    <property type="molecule type" value="Genomic_DNA"/>
</dbReference>
<protein>
    <submittedName>
        <fullName evidence="1">Uncharacterized protein</fullName>
    </submittedName>
</protein>
<keyword evidence="2" id="KW-1185">Reference proteome</keyword>
<organism evidence="1 2">
    <name type="scientific">Oryctolagus cuniculus</name>
    <name type="common">Rabbit</name>
    <dbReference type="NCBI Taxonomy" id="9986"/>
    <lineage>
        <taxon>Eukaryota</taxon>
        <taxon>Metazoa</taxon>
        <taxon>Chordata</taxon>
        <taxon>Craniata</taxon>
        <taxon>Vertebrata</taxon>
        <taxon>Euteleostomi</taxon>
        <taxon>Mammalia</taxon>
        <taxon>Eutheria</taxon>
        <taxon>Euarchontoglires</taxon>
        <taxon>Glires</taxon>
        <taxon>Lagomorpha</taxon>
        <taxon>Leporidae</taxon>
        <taxon>Oryctolagus</taxon>
    </lineage>
</organism>
<dbReference type="AlphaFoldDB" id="A0A5F9D3S7"/>
<sequence length="145" mass="15536">MAACWGGLGTRPTQTVRLLRVPCSASTRMGPTAPSPSPWLCSEAQSTTFPSAAWMVGAIMPWPSRAPVSLHSSSPPWWPRSSTTSSAPCPLWTGTVAAGGSLACSSPPSPEGQVHIHLCSWDSKRYPFTFSWGRGWGALHMVHFQ</sequence>
<evidence type="ECO:0000313" key="1">
    <source>
        <dbReference type="Ensembl" id="ENSOCUP00000040774.1"/>
    </source>
</evidence>
<dbReference type="Ensembl" id="ENSOCUT00000037941.1">
    <property type="protein sequence ID" value="ENSOCUP00000040774.1"/>
    <property type="gene ID" value="ENSOCUG00000039138.1"/>
</dbReference>
<dbReference type="Proteomes" id="UP000001811">
    <property type="component" value="Chromosome 2"/>
</dbReference>
<reference evidence="1" key="2">
    <citation type="submission" date="2025-08" db="UniProtKB">
        <authorList>
            <consortium name="Ensembl"/>
        </authorList>
    </citation>
    <scope>IDENTIFICATION</scope>
    <source>
        <strain evidence="1">Thorbecke</strain>
    </source>
</reference>
<accession>A0A5F9D3S7</accession>
<evidence type="ECO:0000313" key="2">
    <source>
        <dbReference type="Proteomes" id="UP000001811"/>
    </source>
</evidence>
<reference evidence="1" key="3">
    <citation type="submission" date="2025-09" db="UniProtKB">
        <authorList>
            <consortium name="Ensembl"/>
        </authorList>
    </citation>
    <scope>IDENTIFICATION</scope>
    <source>
        <strain evidence="1">Thorbecke</strain>
    </source>
</reference>
<name>A0A5F9D3S7_RABIT</name>
<reference evidence="1 2" key="1">
    <citation type="journal article" date="2011" name="Nature">
        <title>A high-resolution map of human evolutionary constraint using 29 mammals.</title>
        <authorList>
            <person name="Lindblad-Toh K."/>
            <person name="Garber M."/>
            <person name="Zuk O."/>
            <person name="Lin M.F."/>
            <person name="Parker B.J."/>
            <person name="Washietl S."/>
            <person name="Kheradpour P."/>
            <person name="Ernst J."/>
            <person name="Jordan G."/>
            <person name="Mauceli E."/>
            <person name="Ward L.D."/>
            <person name="Lowe C.B."/>
            <person name="Holloway A.K."/>
            <person name="Clamp M."/>
            <person name="Gnerre S."/>
            <person name="Alfoldi J."/>
            <person name="Beal K."/>
            <person name="Chang J."/>
            <person name="Clawson H."/>
            <person name="Cuff J."/>
            <person name="Di Palma F."/>
            <person name="Fitzgerald S."/>
            <person name="Flicek P."/>
            <person name="Guttman M."/>
            <person name="Hubisz M.J."/>
            <person name="Jaffe D.B."/>
            <person name="Jungreis I."/>
            <person name="Kent W.J."/>
            <person name="Kostka D."/>
            <person name="Lara M."/>
            <person name="Martins A.L."/>
            <person name="Massingham T."/>
            <person name="Moltke I."/>
            <person name="Raney B.J."/>
            <person name="Rasmussen M.D."/>
            <person name="Robinson J."/>
            <person name="Stark A."/>
            <person name="Vilella A.J."/>
            <person name="Wen J."/>
            <person name="Xie X."/>
            <person name="Zody M.C."/>
            <person name="Baldwin J."/>
            <person name="Bloom T."/>
            <person name="Chin C.W."/>
            <person name="Heiman D."/>
            <person name="Nicol R."/>
            <person name="Nusbaum C."/>
            <person name="Young S."/>
            <person name="Wilkinson J."/>
            <person name="Worley K.C."/>
            <person name="Kovar C.L."/>
            <person name="Muzny D.M."/>
            <person name="Gibbs R.A."/>
            <person name="Cree A."/>
            <person name="Dihn H.H."/>
            <person name="Fowler G."/>
            <person name="Jhangiani S."/>
            <person name="Joshi V."/>
            <person name="Lee S."/>
            <person name="Lewis L.R."/>
            <person name="Nazareth L.V."/>
            <person name="Okwuonu G."/>
            <person name="Santibanez J."/>
            <person name="Warren W.C."/>
            <person name="Mardis E.R."/>
            <person name="Weinstock G.M."/>
            <person name="Wilson R.K."/>
            <person name="Delehaunty K."/>
            <person name="Dooling D."/>
            <person name="Fronik C."/>
            <person name="Fulton L."/>
            <person name="Fulton B."/>
            <person name="Graves T."/>
            <person name="Minx P."/>
            <person name="Sodergren E."/>
            <person name="Birney E."/>
            <person name="Margulies E.H."/>
            <person name="Herrero J."/>
            <person name="Green E.D."/>
            <person name="Haussler D."/>
            <person name="Siepel A."/>
            <person name="Goldman N."/>
            <person name="Pollard K.S."/>
            <person name="Pedersen J.S."/>
            <person name="Lander E.S."/>
            <person name="Kellis M."/>
        </authorList>
    </citation>
    <scope>NUCLEOTIDE SEQUENCE [LARGE SCALE GENOMIC DNA]</scope>
    <source>
        <strain evidence="1 2">Thorbecke inbred</strain>
    </source>
</reference>
<dbReference type="GeneTree" id="ENSGT00910000146589"/>
<dbReference type="InParanoid" id="A0A5F9D3S7"/>
<proteinExistence type="predicted"/>